<evidence type="ECO:0000313" key="5">
    <source>
        <dbReference type="Proteomes" id="UP000253606"/>
    </source>
</evidence>
<sequence>MAHVRNHETDVQEPPYEKWSSRSQHWRGLSAETAEKLGGSADTPVQRGERLQTVDVLRGFALLGILLLNIQDFAGYETITGFPPDLVRPGLSGWQAFIDWGIVTFNWLFVQSKMRGLFAMLFGAGAVLLTERIEMRGGRKRSAAIFYRRNLWLLVFGLFHGMLIWSGDILFEYSVDGLMFLYPLRRLSARKLIAVGLILWIGCGLFTRVRRVEVQLRSNADLIIAKAAVNPTTEQKRVLVATGEKRREAALAKANEVTRLERLGYLGGLRHNLDDWLGFQQFILATFAFIDTVGAMILGMGLYKAGFLTNRRPAKEYLLLALGGYAVTFAFVLTGLWHTLRDGLGPLVVAVWMSTPAPLVVPCAVLANTSVILLLMRSGSLPWAIKPLAAVGRTAFSNYILTSLICKFIFSWGPWKLYGQLEFYNCFLIVGAVWTLNLVISTLWLRSFAFGPLEWLWRSLTYWKQQPFLLRDLRA</sequence>
<organism evidence="4 5">
    <name type="scientific">Acidisarcina polymorpha</name>
    <dbReference type="NCBI Taxonomy" id="2211140"/>
    <lineage>
        <taxon>Bacteria</taxon>
        <taxon>Pseudomonadati</taxon>
        <taxon>Acidobacteriota</taxon>
        <taxon>Terriglobia</taxon>
        <taxon>Terriglobales</taxon>
        <taxon>Acidobacteriaceae</taxon>
        <taxon>Acidisarcina</taxon>
    </lineage>
</organism>
<dbReference type="Pfam" id="PF04235">
    <property type="entry name" value="DUF418"/>
    <property type="match status" value="1"/>
</dbReference>
<feature type="compositionally biased region" description="Basic and acidic residues" evidence="1">
    <location>
        <begin position="1"/>
        <end position="20"/>
    </location>
</feature>
<dbReference type="KEGG" id="abas:ACPOL_0586"/>
<evidence type="ECO:0000256" key="1">
    <source>
        <dbReference type="SAM" id="MobiDB-lite"/>
    </source>
</evidence>
<feature type="domain" description="DUF418" evidence="3">
    <location>
        <begin position="302"/>
        <end position="464"/>
    </location>
</feature>
<feature type="transmembrane region" description="Helical" evidence="2">
    <location>
        <begin position="56"/>
        <end position="74"/>
    </location>
</feature>
<evidence type="ECO:0000256" key="2">
    <source>
        <dbReference type="SAM" id="Phobius"/>
    </source>
</evidence>
<keyword evidence="5" id="KW-1185">Reference proteome</keyword>
<name>A0A2Z5FSZ8_9BACT</name>
<reference evidence="4 5" key="1">
    <citation type="journal article" date="2018" name="Front. Microbiol.">
        <title>Hydrolytic Capabilities as a Key to Environmental Success: Chitinolytic and Cellulolytic Acidobacteria From Acidic Sub-arctic Soils and Boreal Peatlands.</title>
        <authorList>
            <person name="Belova S.E."/>
            <person name="Ravin N.V."/>
            <person name="Pankratov T.A."/>
            <person name="Rakitin A.L."/>
            <person name="Ivanova A.A."/>
            <person name="Beletsky A.V."/>
            <person name="Mardanov A.V."/>
            <person name="Sinninghe Damste J.S."/>
            <person name="Dedysh S.N."/>
        </authorList>
    </citation>
    <scope>NUCLEOTIDE SEQUENCE [LARGE SCALE GENOMIC DNA]</scope>
    <source>
        <strain evidence="4 5">SBC82</strain>
    </source>
</reference>
<gene>
    <name evidence="4" type="ORF">ACPOL_0586</name>
</gene>
<dbReference type="PANTHER" id="PTHR30590:SF2">
    <property type="entry name" value="INNER MEMBRANE PROTEIN"/>
    <property type="match status" value="1"/>
</dbReference>
<dbReference type="InterPro" id="IPR007349">
    <property type="entry name" value="DUF418"/>
</dbReference>
<feature type="transmembrane region" description="Helical" evidence="2">
    <location>
        <begin position="282"/>
        <end position="305"/>
    </location>
</feature>
<proteinExistence type="predicted"/>
<feature type="transmembrane region" description="Helical" evidence="2">
    <location>
        <begin position="357"/>
        <end position="376"/>
    </location>
</feature>
<dbReference type="AlphaFoldDB" id="A0A2Z5FSZ8"/>
<feature type="transmembrane region" description="Helical" evidence="2">
    <location>
        <begin position="388"/>
        <end position="410"/>
    </location>
</feature>
<feature type="transmembrane region" description="Helical" evidence="2">
    <location>
        <begin position="117"/>
        <end position="133"/>
    </location>
</feature>
<keyword evidence="2" id="KW-1133">Transmembrane helix</keyword>
<accession>A0A2Z5FSZ8</accession>
<dbReference type="InterPro" id="IPR052529">
    <property type="entry name" value="Bact_Transport_Assoc"/>
</dbReference>
<feature type="transmembrane region" description="Helical" evidence="2">
    <location>
        <begin position="317"/>
        <end position="337"/>
    </location>
</feature>
<evidence type="ECO:0000259" key="3">
    <source>
        <dbReference type="Pfam" id="PF04235"/>
    </source>
</evidence>
<dbReference type="Proteomes" id="UP000253606">
    <property type="component" value="Chromosome"/>
</dbReference>
<feature type="transmembrane region" description="Helical" evidence="2">
    <location>
        <begin position="192"/>
        <end position="209"/>
    </location>
</feature>
<keyword evidence="2" id="KW-0472">Membrane</keyword>
<dbReference type="EMBL" id="CP030840">
    <property type="protein sequence ID" value="AXC09959.1"/>
    <property type="molecule type" value="Genomic_DNA"/>
</dbReference>
<feature type="region of interest" description="Disordered" evidence="1">
    <location>
        <begin position="1"/>
        <end position="23"/>
    </location>
</feature>
<keyword evidence="2" id="KW-0812">Transmembrane</keyword>
<evidence type="ECO:0000313" key="4">
    <source>
        <dbReference type="EMBL" id="AXC09959.1"/>
    </source>
</evidence>
<protein>
    <recommendedName>
        <fullName evidence="3">DUF418 domain-containing protein</fullName>
    </recommendedName>
</protein>
<dbReference type="PANTHER" id="PTHR30590">
    <property type="entry name" value="INNER MEMBRANE PROTEIN"/>
    <property type="match status" value="1"/>
</dbReference>
<dbReference type="RefSeq" id="WP_236657183.1">
    <property type="nucleotide sequence ID" value="NZ_CP030840.1"/>
</dbReference>
<feature type="transmembrane region" description="Helical" evidence="2">
    <location>
        <begin position="153"/>
        <end position="171"/>
    </location>
</feature>
<feature type="transmembrane region" description="Helical" evidence="2">
    <location>
        <begin position="422"/>
        <end position="445"/>
    </location>
</feature>